<accession>A0A8H4N8Z8</accession>
<protein>
    <submittedName>
        <fullName evidence="3">F-box domain cyclin-like protein</fullName>
    </submittedName>
</protein>
<feature type="region of interest" description="Disordered" evidence="1">
    <location>
        <begin position="473"/>
        <end position="522"/>
    </location>
</feature>
<dbReference type="PROSITE" id="PS50181">
    <property type="entry name" value="FBOX"/>
    <property type="match status" value="1"/>
</dbReference>
<evidence type="ECO:0000313" key="4">
    <source>
        <dbReference type="Proteomes" id="UP000572817"/>
    </source>
</evidence>
<dbReference type="OrthoDB" id="6058203at2759"/>
<evidence type="ECO:0000259" key="2">
    <source>
        <dbReference type="PROSITE" id="PS50181"/>
    </source>
</evidence>
<proteinExistence type="predicted"/>
<evidence type="ECO:0000313" key="3">
    <source>
        <dbReference type="EMBL" id="KAF4306927.1"/>
    </source>
</evidence>
<dbReference type="InterPro" id="IPR001810">
    <property type="entry name" value="F-box_dom"/>
</dbReference>
<dbReference type="Pfam" id="PF00646">
    <property type="entry name" value="F-box"/>
    <property type="match status" value="1"/>
</dbReference>
<reference evidence="3" key="1">
    <citation type="submission" date="2020-04" db="EMBL/GenBank/DDBJ databases">
        <title>Genome Assembly and Annotation of Botryosphaeria dothidea sdau 11-99, a Latent Pathogen of Apple Fruit Ring Rot in China.</title>
        <authorList>
            <person name="Yu C."/>
            <person name="Diao Y."/>
            <person name="Lu Q."/>
            <person name="Zhao J."/>
            <person name="Cui S."/>
            <person name="Peng C."/>
            <person name="He B."/>
            <person name="Liu H."/>
        </authorList>
    </citation>
    <scope>NUCLEOTIDE SEQUENCE [LARGE SCALE GENOMIC DNA]</scope>
    <source>
        <strain evidence="3">Sdau11-99</strain>
    </source>
</reference>
<dbReference type="Proteomes" id="UP000572817">
    <property type="component" value="Unassembled WGS sequence"/>
</dbReference>
<evidence type="ECO:0000256" key="1">
    <source>
        <dbReference type="SAM" id="MobiDB-lite"/>
    </source>
</evidence>
<gene>
    <name evidence="3" type="ORF">GTA08_BOTSDO05637</name>
</gene>
<dbReference type="SUPFAM" id="SSF81383">
    <property type="entry name" value="F-box domain"/>
    <property type="match status" value="1"/>
</dbReference>
<dbReference type="AlphaFoldDB" id="A0A8H4N8Z8"/>
<organism evidence="3 4">
    <name type="scientific">Botryosphaeria dothidea</name>
    <dbReference type="NCBI Taxonomy" id="55169"/>
    <lineage>
        <taxon>Eukaryota</taxon>
        <taxon>Fungi</taxon>
        <taxon>Dikarya</taxon>
        <taxon>Ascomycota</taxon>
        <taxon>Pezizomycotina</taxon>
        <taxon>Dothideomycetes</taxon>
        <taxon>Dothideomycetes incertae sedis</taxon>
        <taxon>Botryosphaeriales</taxon>
        <taxon>Botryosphaeriaceae</taxon>
        <taxon>Botryosphaeria</taxon>
    </lineage>
</organism>
<name>A0A8H4N8Z8_9PEZI</name>
<dbReference type="InterPro" id="IPR036047">
    <property type="entry name" value="F-box-like_dom_sf"/>
</dbReference>
<dbReference type="EMBL" id="WWBZ02000033">
    <property type="protein sequence ID" value="KAF4306927.1"/>
    <property type="molecule type" value="Genomic_DNA"/>
</dbReference>
<comment type="caution">
    <text evidence="3">The sequence shown here is derived from an EMBL/GenBank/DDBJ whole genome shotgun (WGS) entry which is preliminary data.</text>
</comment>
<feature type="domain" description="F-box" evidence="2">
    <location>
        <begin position="1"/>
        <end position="34"/>
    </location>
</feature>
<sequence length="661" mass="73034">MLLDLPNELLLEIIYCLDPGSFSQLFRVCKTLRSAALGALPLQNQLGKVPGINGSLGVKDVKKLYKAFRRRASRNLLHGVDALADISHFALPRSEQLKYGMFMNCSCKTDHLLMALVCTKDASVGVYSIKSQIPILKCVLSPTALGLGPEEDIEFEVVKTAFYDSHERSKICQCVAKLAVLYRYRLRNSVGGPFVKAAVKQSKEVMKLVTWTFTEAFDASVEEIRDINTGGSLEPRALAMADDGSALICYGIHPNGTMKSSGEWRIEWVQRKPNRFYDPFPLVRVCDTSCAASGTPAPAPSEICIIKNRAWFFAPGIPTPHWEIDDYTSVSSDHMSSTSISFSTKPFTAASFGFPLAVHHKHHLVDPFGDEYCLNSVLQLHIHNGGPHPGAYIVKGVHFPNGCQHYNPVQRYHSIEHIIVAELGSLNLESGTSSSLGLIMAVSPRKRRIAIATWKRVQIWVVHPNAFFERQTHTNGTLAGSRGTSSNSSTETDLDSSDATPSTPQVSSTNSTNGSLVLDSSNTTTHFSAPSVSSTTTMASTDTSASDFSNDDFFDVDEWPWVERCGWDYYSCSPRRDITEPSISHHIPQSKPAGERTEVVSLQPVELPSHGVVFALAFNGEDSLWAWTERGPVRWTFDGNCDARREEYELGWEVKEMDVKS</sequence>
<keyword evidence="4" id="KW-1185">Reference proteome</keyword>